<keyword evidence="2" id="KW-1185">Reference proteome</keyword>
<gene>
    <name evidence="1" type="ORF">ABW286_09355</name>
</gene>
<dbReference type="RefSeq" id="WP_268745053.1">
    <property type="nucleotide sequence ID" value="NZ_JBFKZN010000004.1"/>
</dbReference>
<organism evidence="1 2">
    <name type="scientific">Erwinia papayae</name>
    <dbReference type="NCBI Taxonomy" id="206499"/>
    <lineage>
        <taxon>Bacteria</taxon>
        <taxon>Pseudomonadati</taxon>
        <taxon>Pseudomonadota</taxon>
        <taxon>Gammaproteobacteria</taxon>
        <taxon>Enterobacterales</taxon>
        <taxon>Erwiniaceae</taxon>
        <taxon>Erwinia</taxon>
    </lineage>
</organism>
<comment type="caution">
    <text evidence="1">The sequence shown here is derived from an EMBL/GenBank/DDBJ whole genome shotgun (WGS) entry which is preliminary data.</text>
</comment>
<protein>
    <submittedName>
        <fullName evidence="1">Uncharacterized protein</fullName>
    </submittedName>
</protein>
<name>A0ABV3N0P1_9GAMM</name>
<dbReference type="EMBL" id="JBFKZN010000004">
    <property type="protein sequence ID" value="MEW5289385.1"/>
    <property type="molecule type" value="Genomic_DNA"/>
</dbReference>
<evidence type="ECO:0000313" key="2">
    <source>
        <dbReference type="Proteomes" id="UP001554567"/>
    </source>
</evidence>
<sequence length="40" mass="4368">MLPFCGEHHITAYQWQPGHALAQTTGNQQQGMAEGTRLTG</sequence>
<dbReference type="Proteomes" id="UP001554567">
    <property type="component" value="Unassembled WGS sequence"/>
</dbReference>
<evidence type="ECO:0000313" key="1">
    <source>
        <dbReference type="EMBL" id="MEW5289385.1"/>
    </source>
</evidence>
<proteinExistence type="predicted"/>
<accession>A0ABV3N0P1</accession>
<reference evidence="1 2" key="1">
    <citation type="submission" date="2024-07" db="EMBL/GenBank/DDBJ databases">
        <authorList>
            <person name="Dulla G.F.J."/>
            <person name="Delorm J.G."/>
        </authorList>
    </citation>
    <scope>NUCLEOTIDE SEQUENCE [LARGE SCALE GENOMIC DNA]</scope>
    <source>
        <strain evidence="1 2">JGD 233</strain>
    </source>
</reference>